<accession>A0ABP0CU01</accession>
<gene>
    <name evidence="2" type="ORF">SCUCBS95973_009314</name>
</gene>
<name>A0ABP0CU01_9PEZI</name>
<evidence type="ECO:0000313" key="2">
    <source>
        <dbReference type="EMBL" id="CAK7235573.1"/>
    </source>
</evidence>
<keyword evidence="1" id="KW-0732">Signal</keyword>
<sequence>MYTVLNLLVLAAIFLAAAWPLPCDPSCRVLTISTTQTLMVGAAVYNACKIYCHYVDTPDDTRSLAHATAHRLAVSALAGLLAGAATYVFQGDAIQQNIPQGCVCYDDDGNVIGRG</sequence>
<dbReference type="Proteomes" id="UP001642405">
    <property type="component" value="Unassembled WGS sequence"/>
</dbReference>
<dbReference type="EMBL" id="CAWUHB010000100">
    <property type="protein sequence ID" value="CAK7235573.1"/>
    <property type="molecule type" value="Genomic_DNA"/>
</dbReference>
<evidence type="ECO:0000313" key="3">
    <source>
        <dbReference type="Proteomes" id="UP001642405"/>
    </source>
</evidence>
<organism evidence="2 3">
    <name type="scientific">Sporothrix curviconia</name>
    <dbReference type="NCBI Taxonomy" id="1260050"/>
    <lineage>
        <taxon>Eukaryota</taxon>
        <taxon>Fungi</taxon>
        <taxon>Dikarya</taxon>
        <taxon>Ascomycota</taxon>
        <taxon>Pezizomycotina</taxon>
        <taxon>Sordariomycetes</taxon>
        <taxon>Sordariomycetidae</taxon>
        <taxon>Ophiostomatales</taxon>
        <taxon>Ophiostomataceae</taxon>
        <taxon>Sporothrix</taxon>
    </lineage>
</organism>
<reference evidence="2 3" key="1">
    <citation type="submission" date="2024-01" db="EMBL/GenBank/DDBJ databases">
        <authorList>
            <person name="Allen C."/>
            <person name="Tagirdzhanova G."/>
        </authorList>
    </citation>
    <scope>NUCLEOTIDE SEQUENCE [LARGE SCALE GENOMIC DNA]</scope>
</reference>
<feature type="chain" id="PRO_5046694243" evidence="1">
    <location>
        <begin position="19"/>
        <end position="115"/>
    </location>
</feature>
<proteinExistence type="predicted"/>
<keyword evidence="3" id="KW-1185">Reference proteome</keyword>
<feature type="signal peptide" evidence="1">
    <location>
        <begin position="1"/>
        <end position="18"/>
    </location>
</feature>
<evidence type="ECO:0000256" key="1">
    <source>
        <dbReference type="SAM" id="SignalP"/>
    </source>
</evidence>
<protein>
    <submittedName>
        <fullName evidence="2">Uncharacterized protein</fullName>
    </submittedName>
</protein>
<comment type="caution">
    <text evidence="2">The sequence shown here is derived from an EMBL/GenBank/DDBJ whole genome shotgun (WGS) entry which is preliminary data.</text>
</comment>